<comment type="caution">
    <text evidence="2">The sequence shown here is derived from an EMBL/GenBank/DDBJ whole genome shotgun (WGS) entry which is preliminary data.</text>
</comment>
<name>A0ABN3TIC5_9ACTN</name>
<feature type="region of interest" description="Disordered" evidence="1">
    <location>
        <begin position="72"/>
        <end position="100"/>
    </location>
</feature>
<evidence type="ECO:0000256" key="1">
    <source>
        <dbReference type="SAM" id="MobiDB-lite"/>
    </source>
</evidence>
<evidence type="ECO:0000313" key="2">
    <source>
        <dbReference type="EMBL" id="GAA2707656.1"/>
    </source>
</evidence>
<feature type="compositionally biased region" description="Pro residues" evidence="1">
    <location>
        <begin position="90"/>
        <end position="100"/>
    </location>
</feature>
<keyword evidence="3" id="KW-1185">Reference proteome</keyword>
<sequence length="100" mass="10870">MQGDELVLLQAQGDVEALDRHLTAQQLVLGPPDRAHAAPAYLLGEPVPSGDQPTDLRHCTLHRAPPVARRVFERHPNRTGLRGDLREGPGSPPLPHTRSA</sequence>
<proteinExistence type="predicted"/>
<reference evidence="2 3" key="1">
    <citation type="journal article" date="2019" name="Int. J. Syst. Evol. Microbiol.">
        <title>The Global Catalogue of Microorganisms (GCM) 10K type strain sequencing project: providing services to taxonomists for standard genome sequencing and annotation.</title>
        <authorList>
            <consortium name="The Broad Institute Genomics Platform"/>
            <consortium name="The Broad Institute Genome Sequencing Center for Infectious Disease"/>
            <person name="Wu L."/>
            <person name="Ma J."/>
        </authorList>
    </citation>
    <scope>NUCLEOTIDE SEQUENCE [LARGE SCALE GENOMIC DNA]</scope>
    <source>
        <strain evidence="2 3">JCM 4542</strain>
    </source>
</reference>
<protein>
    <submittedName>
        <fullName evidence="2">Uncharacterized protein</fullName>
    </submittedName>
</protein>
<accession>A0ABN3TIC5</accession>
<organism evidence="2 3">
    <name type="scientific">Streptomyces luteosporeus</name>
    <dbReference type="NCBI Taxonomy" id="173856"/>
    <lineage>
        <taxon>Bacteria</taxon>
        <taxon>Bacillati</taxon>
        <taxon>Actinomycetota</taxon>
        <taxon>Actinomycetes</taxon>
        <taxon>Kitasatosporales</taxon>
        <taxon>Streptomycetaceae</taxon>
        <taxon>Streptomyces</taxon>
    </lineage>
</organism>
<gene>
    <name evidence="2" type="ORF">GCM10010315_02600</name>
</gene>
<dbReference type="EMBL" id="BAAASL010000001">
    <property type="protein sequence ID" value="GAA2707656.1"/>
    <property type="molecule type" value="Genomic_DNA"/>
</dbReference>
<dbReference type="Proteomes" id="UP001500886">
    <property type="component" value="Unassembled WGS sequence"/>
</dbReference>
<evidence type="ECO:0000313" key="3">
    <source>
        <dbReference type="Proteomes" id="UP001500886"/>
    </source>
</evidence>
<feature type="compositionally biased region" description="Basic and acidic residues" evidence="1">
    <location>
        <begin position="72"/>
        <end position="87"/>
    </location>
</feature>